<comment type="caution">
    <text evidence="1">The sequence shown here is derived from an EMBL/GenBank/DDBJ whole genome shotgun (WGS) entry which is preliminary data.</text>
</comment>
<dbReference type="RefSeq" id="WP_129404057.1">
    <property type="nucleotide sequence ID" value="NZ_SBKP01000006.1"/>
</dbReference>
<reference evidence="2" key="1">
    <citation type="submission" date="2019-01" db="EMBL/GenBank/DDBJ databases">
        <title>Cytophagaceae bacterium strain CAR-16.</title>
        <authorList>
            <person name="Chen W.-M."/>
        </authorList>
    </citation>
    <scope>NUCLEOTIDE SEQUENCE [LARGE SCALE GENOMIC DNA]</scope>
    <source>
        <strain evidence="2">CHR27</strain>
    </source>
</reference>
<gene>
    <name evidence="1" type="ORF">EQG66_07900</name>
</gene>
<name>A0A4Q1KH03_9SPHN</name>
<keyword evidence="2" id="KW-1185">Reference proteome</keyword>
<sequence length="141" mass="16702">MAWFEKQRQDFIRAQLQAFGQIRRAIFDPSVLCGRRRERWRRYMPMTDPATIASLADRIDIRMVIDGHDWRYVGGGWEWRIPDDGSPVRWSDMARKPYTHKECMICGTIAEPNEAVRECHEIWSEKTGYTAVRAILQEEQK</sequence>
<dbReference type="Proteomes" id="UP000290958">
    <property type="component" value="Unassembled WGS sequence"/>
</dbReference>
<dbReference type="AlphaFoldDB" id="A0A4Q1KH03"/>
<dbReference type="EMBL" id="SBKP01000006">
    <property type="protein sequence ID" value="RXR28993.1"/>
    <property type="molecule type" value="Genomic_DNA"/>
</dbReference>
<evidence type="ECO:0000313" key="1">
    <source>
        <dbReference type="EMBL" id="RXR28993.1"/>
    </source>
</evidence>
<organism evidence="1 2">
    <name type="scientific">Sphingobium fluviale</name>
    <dbReference type="NCBI Taxonomy" id="2506423"/>
    <lineage>
        <taxon>Bacteria</taxon>
        <taxon>Pseudomonadati</taxon>
        <taxon>Pseudomonadota</taxon>
        <taxon>Alphaproteobacteria</taxon>
        <taxon>Sphingomonadales</taxon>
        <taxon>Sphingomonadaceae</taxon>
        <taxon>Sphingobium</taxon>
    </lineage>
</organism>
<evidence type="ECO:0000313" key="2">
    <source>
        <dbReference type="Proteomes" id="UP000290958"/>
    </source>
</evidence>
<accession>A0A4Q1KH03</accession>
<protein>
    <submittedName>
        <fullName evidence="1">Uncharacterized protein</fullName>
    </submittedName>
</protein>
<proteinExistence type="predicted"/>